<dbReference type="InterPro" id="IPR035890">
    <property type="entry name" value="Anti-sigma-28_factor_FlgM_sf"/>
</dbReference>
<feature type="region of interest" description="Disordered" evidence="9">
    <location>
        <begin position="1"/>
        <end position="43"/>
    </location>
</feature>
<gene>
    <name evidence="11" type="primary">flgM</name>
    <name evidence="11" type="ORF">KDW95_12115</name>
</gene>
<dbReference type="InterPro" id="IPR007412">
    <property type="entry name" value="FlgM"/>
</dbReference>
<proteinExistence type="inferred from homology"/>
<evidence type="ECO:0000256" key="3">
    <source>
        <dbReference type="ARBA" id="ARBA00022491"/>
    </source>
</evidence>
<evidence type="ECO:0000256" key="8">
    <source>
        <dbReference type="ARBA" id="ARBA00030117"/>
    </source>
</evidence>
<dbReference type="InterPro" id="IPR031316">
    <property type="entry name" value="FlgM_C"/>
</dbReference>
<dbReference type="EMBL" id="CP073347">
    <property type="protein sequence ID" value="UTW10062.1"/>
    <property type="molecule type" value="Genomic_DNA"/>
</dbReference>
<dbReference type="Proteomes" id="UP001058461">
    <property type="component" value="Chromosome"/>
</dbReference>
<keyword evidence="3" id="KW-0678">Repressor</keyword>
<keyword evidence="6" id="KW-0804">Transcription</keyword>
<protein>
    <recommendedName>
        <fullName evidence="2">Negative regulator of flagellin synthesis</fullName>
    </recommendedName>
    <alternativeName>
        <fullName evidence="8">Anti-sigma-28 factor</fullName>
    </alternativeName>
</protein>
<evidence type="ECO:0000256" key="6">
    <source>
        <dbReference type="ARBA" id="ARBA00023163"/>
    </source>
</evidence>
<keyword evidence="12" id="KW-1185">Reference proteome</keyword>
<keyword evidence="5" id="KW-0805">Transcription regulation</keyword>
<evidence type="ECO:0000256" key="7">
    <source>
        <dbReference type="ARBA" id="ARBA00024739"/>
    </source>
</evidence>
<evidence type="ECO:0000313" key="11">
    <source>
        <dbReference type="EMBL" id="UTW10062.1"/>
    </source>
</evidence>
<dbReference type="NCBIfam" id="TIGR03824">
    <property type="entry name" value="FlgM_jcvi"/>
    <property type="match status" value="1"/>
</dbReference>
<evidence type="ECO:0000256" key="2">
    <source>
        <dbReference type="ARBA" id="ARBA00017823"/>
    </source>
</evidence>
<evidence type="ECO:0000259" key="10">
    <source>
        <dbReference type="Pfam" id="PF04316"/>
    </source>
</evidence>
<name>A0ABY5HCI3_9GAMM</name>
<dbReference type="RefSeq" id="WP_255852066.1">
    <property type="nucleotide sequence ID" value="NZ_CP073347.1"/>
</dbReference>
<feature type="compositionally biased region" description="Polar residues" evidence="9">
    <location>
        <begin position="12"/>
        <end position="33"/>
    </location>
</feature>
<keyword evidence="11" id="KW-0966">Cell projection</keyword>
<keyword evidence="4" id="KW-1005">Bacterial flagellum biogenesis</keyword>
<evidence type="ECO:0000256" key="5">
    <source>
        <dbReference type="ARBA" id="ARBA00023015"/>
    </source>
</evidence>
<keyword evidence="11" id="KW-0282">Flagellum</keyword>
<feature type="domain" description="Anti-sigma-28 factor FlgM C-terminal" evidence="10">
    <location>
        <begin position="46"/>
        <end position="98"/>
    </location>
</feature>
<accession>A0ABY5HCI3</accession>
<organism evidence="11 12">
    <name type="scientific">Marinobacterium rhizophilum</name>
    <dbReference type="NCBI Taxonomy" id="420402"/>
    <lineage>
        <taxon>Bacteria</taxon>
        <taxon>Pseudomonadati</taxon>
        <taxon>Pseudomonadota</taxon>
        <taxon>Gammaproteobacteria</taxon>
        <taxon>Oceanospirillales</taxon>
        <taxon>Oceanospirillaceae</taxon>
        <taxon>Marinobacterium</taxon>
    </lineage>
</organism>
<keyword evidence="11" id="KW-0969">Cilium</keyword>
<sequence length="104" mass="11020">MAIDFTGLPPKSQANGTRGPTDNSRAGNQTQSPDAAVPKAGGAAEVRLSEAAQALQGADKVLADTPEVNESRVQALRNAIESGTYEIDYERLAQRMVDFESTLD</sequence>
<evidence type="ECO:0000313" key="12">
    <source>
        <dbReference type="Proteomes" id="UP001058461"/>
    </source>
</evidence>
<evidence type="ECO:0000256" key="9">
    <source>
        <dbReference type="SAM" id="MobiDB-lite"/>
    </source>
</evidence>
<evidence type="ECO:0000256" key="1">
    <source>
        <dbReference type="ARBA" id="ARBA00005322"/>
    </source>
</evidence>
<dbReference type="Pfam" id="PF04316">
    <property type="entry name" value="FlgM"/>
    <property type="match status" value="1"/>
</dbReference>
<evidence type="ECO:0000256" key="4">
    <source>
        <dbReference type="ARBA" id="ARBA00022795"/>
    </source>
</evidence>
<reference evidence="11" key="1">
    <citation type="submission" date="2021-04" db="EMBL/GenBank/DDBJ databases">
        <title>Oceanospirillales bacteria with DddD are important DMSP degraders in coastal seawater.</title>
        <authorList>
            <person name="Liu J."/>
        </authorList>
    </citation>
    <scope>NUCLEOTIDE SEQUENCE</scope>
    <source>
        <strain evidence="11">D13-1</strain>
    </source>
</reference>
<dbReference type="SUPFAM" id="SSF101498">
    <property type="entry name" value="Anti-sigma factor FlgM"/>
    <property type="match status" value="1"/>
</dbReference>
<comment type="function">
    <text evidence="7">Responsible for the coupling of flagellin expression to flagellar assembly by preventing expression of the flagellin genes when a component of the middle class of proteins is defective. It negatively regulates flagellar genes by inhibiting the activity of FliA by directly binding to FliA.</text>
</comment>
<comment type="similarity">
    <text evidence="1">Belongs to the FlgM family.</text>
</comment>